<dbReference type="EMBL" id="ML122307">
    <property type="protein sequence ID" value="RPD54348.1"/>
    <property type="molecule type" value="Genomic_DNA"/>
</dbReference>
<dbReference type="OrthoDB" id="2535105at2759"/>
<dbReference type="AlphaFoldDB" id="A0A5C2RRQ1"/>
<protein>
    <submittedName>
        <fullName evidence="2">Uncharacterized protein</fullName>
    </submittedName>
</protein>
<gene>
    <name evidence="2" type="ORF">L227DRAFT_352987</name>
</gene>
<dbReference type="Proteomes" id="UP000313359">
    <property type="component" value="Unassembled WGS sequence"/>
</dbReference>
<accession>A0A5C2RRQ1</accession>
<feature type="transmembrane region" description="Helical" evidence="1">
    <location>
        <begin position="131"/>
        <end position="150"/>
    </location>
</feature>
<dbReference type="PANTHER" id="PTHR40465">
    <property type="entry name" value="CHROMOSOME 1, WHOLE GENOME SHOTGUN SEQUENCE"/>
    <property type="match status" value="1"/>
</dbReference>
<dbReference type="STRING" id="1328759.A0A5C2RRQ1"/>
<keyword evidence="1" id="KW-0812">Transmembrane</keyword>
<evidence type="ECO:0000313" key="3">
    <source>
        <dbReference type="Proteomes" id="UP000313359"/>
    </source>
</evidence>
<organism evidence="2 3">
    <name type="scientific">Lentinus tigrinus ALCF2SS1-6</name>
    <dbReference type="NCBI Taxonomy" id="1328759"/>
    <lineage>
        <taxon>Eukaryota</taxon>
        <taxon>Fungi</taxon>
        <taxon>Dikarya</taxon>
        <taxon>Basidiomycota</taxon>
        <taxon>Agaricomycotina</taxon>
        <taxon>Agaricomycetes</taxon>
        <taxon>Polyporales</taxon>
        <taxon>Polyporaceae</taxon>
        <taxon>Lentinus</taxon>
    </lineage>
</organism>
<evidence type="ECO:0000313" key="2">
    <source>
        <dbReference type="EMBL" id="RPD54348.1"/>
    </source>
</evidence>
<feature type="transmembrane region" description="Helical" evidence="1">
    <location>
        <begin position="99"/>
        <end position="119"/>
    </location>
</feature>
<proteinExistence type="predicted"/>
<name>A0A5C2RRQ1_9APHY</name>
<feature type="transmembrane region" description="Helical" evidence="1">
    <location>
        <begin position="221"/>
        <end position="243"/>
    </location>
</feature>
<keyword evidence="1" id="KW-0472">Membrane</keyword>
<feature type="transmembrane region" description="Helical" evidence="1">
    <location>
        <begin position="68"/>
        <end position="87"/>
    </location>
</feature>
<keyword evidence="3" id="KW-1185">Reference proteome</keyword>
<sequence>MSDSMSSPIGPSSYLLSEMQKDALEKLGNRAGLMLLGSFISVILYGFGLHQTYRYFRFFPKDDLSTRVVVVFNLVLATVQTMIHVNATQMITNINNPQALLKAVWLANVIAIVAALGAVTTQGFFAHRASLKYTIIGTVVVLLLGVRLAALEQVAGMTLALEEFAFQAITKYIDESWAIVLTCGSAAILDYILFGFVFNVTRSGRVTNQGNGSWVDFIANYGVNTGFFILLFDSLALIFAIAVPHEPHWANANLIATRVAMNTILCIINSRNPPRLVGDETWNNPQVSSLRIDVLLM</sequence>
<keyword evidence="1" id="KW-1133">Transmembrane helix</keyword>
<dbReference type="PANTHER" id="PTHR40465:SF1">
    <property type="entry name" value="DUF6534 DOMAIN-CONTAINING PROTEIN"/>
    <property type="match status" value="1"/>
</dbReference>
<evidence type="ECO:0000256" key="1">
    <source>
        <dbReference type="SAM" id="Phobius"/>
    </source>
</evidence>
<feature type="transmembrane region" description="Helical" evidence="1">
    <location>
        <begin position="27"/>
        <end position="47"/>
    </location>
</feature>
<reference evidence="2" key="1">
    <citation type="journal article" date="2018" name="Genome Biol. Evol.">
        <title>Genomics and development of Lentinus tigrinus, a white-rot wood-decaying mushroom with dimorphic fruiting bodies.</title>
        <authorList>
            <person name="Wu B."/>
            <person name="Xu Z."/>
            <person name="Knudson A."/>
            <person name="Carlson A."/>
            <person name="Chen N."/>
            <person name="Kovaka S."/>
            <person name="LaButti K."/>
            <person name="Lipzen A."/>
            <person name="Pennachio C."/>
            <person name="Riley R."/>
            <person name="Schakwitz W."/>
            <person name="Umezawa K."/>
            <person name="Ohm R.A."/>
            <person name="Grigoriev I.V."/>
            <person name="Nagy L.G."/>
            <person name="Gibbons J."/>
            <person name="Hibbett D."/>
        </authorList>
    </citation>
    <scope>NUCLEOTIDE SEQUENCE [LARGE SCALE GENOMIC DNA]</scope>
    <source>
        <strain evidence="2">ALCF2SS1-6</strain>
    </source>
</reference>
<feature type="transmembrane region" description="Helical" evidence="1">
    <location>
        <begin position="177"/>
        <end position="200"/>
    </location>
</feature>